<dbReference type="PROSITE" id="PS00723">
    <property type="entry name" value="POLYPRENYL_SYNTHASE_1"/>
    <property type="match status" value="1"/>
</dbReference>
<keyword evidence="2 5" id="KW-0808">Transferase</keyword>
<reference evidence="6 7" key="1">
    <citation type="journal article" date="2014" name="Nat. Commun.">
        <title>Multiple recent horizontal transfers of a large genomic region in cheese making fungi.</title>
        <authorList>
            <person name="Cheeseman K."/>
            <person name="Ropars J."/>
            <person name="Renault P."/>
            <person name="Dupont J."/>
            <person name="Gouzy J."/>
            <person name="Branca A."/>
            <person name="Abraham A.L."/>
            <person name="Ceppi M."/>
            <person name="Conseiller E."/>
            <person name="Debuchy R."/>
            <person name="Malagnac F."/>
            <person name="Goarin A."/>
            <person name="Silar P."/>
            <person name="Lacoste S."/>
            <person name="Sallet E."/>
            <person name="Bensimon A."/>
            <person name="Giraud T."/>
            <person name="Brygoo Y."/>
        </authorList>
    </citation>
    <scope>NUCLEOTIDE SEQUENCE [LARGE SCALE GENOMIC DNA]</scope>
    <source>
        <strain evidence="7">FM 013</strain>
    </source>
</reference>
<name>A0A0G4NYK7_PENC3</name>
<evidence type="ECO:0000256" key="2">
    <source>
        <dbReference type="ARBA" id="ARBA00022679"/>
    </source>
</evidence>
<dbReference type="Proteomes" id="UP000053732">
    <property type="component" value="Unassembled WGS sequence"/>
</dbReference>
<dbReference type="GO" id="GO:0046165">
    <property type="term" value="P:alcohol biosynthetic process"/>
    <property type="evidence" value="ECO:0007669"/>
    <property type="project" value="UniProtKB-ARBA"/>
</dbReference>
<sequence>MEATLPPRAMALFELNMFTALQDPHKDNWTPTSSPPALNEKQLKNGLDSTVEEVSPIEMAPDFATIKMPPEIAMINHPAGDNESIIDAPIDYLLACSGKNFRNKLLGSFNQWLQVPEESLKVITSVIELLHTASLLIDDIQDMSLLRRGRPVAHRIFGVAQTINSANYAYFLAQQRLSALKSPKALEIFTEELLNLHRGQGMDLFWRDSLNCPTEEEYLEMVSNKTGGLFRLAIRLLQLESEREKDLVPIVHLLGIIFQIKDDYLNLWSEAYTENKGFCEDITEGKFSFPIIHSIQSDGGNMQLLHILKQRTTDNDVKLFARKYMESTGSARYCKQQISIYMKAARAIVAELGQELGECVELNAVLDYLEFQ</sequence>
<dbReference type="PANTHER" id="PTHR12001">
    <property type="entry name" value="GERANYLGERANYL PYROPHOSPHATE SYNTHASE"/>
    <property type="match status" value="1"/>
</dbReference>
<dbReference type="AlphaFoldDB" id="A0A0G4NYK7"/>
<protein>
    <submittedName>
        <fullName evidence="6">Terpenoid synthase</fullName>
    </submittedName>
</protein>
<dbReference type="InterPro" id="IPR008949">
    <property type="entry name" value="Isoprenoid_synthase_dom_sf"/>
</dbReference>
<evidence type="ECO:0000256" key="3">
    <source>
        <dbReference type="ARBA" id="ARBA00022723"/>
    </source>
</evidence>
<dbReference type="STRING" id="1429867.A0A0G4NYK7"/>
<dbReference type="Gene3D" id="1.10.600.10">
    <property type="entry name" value="Farnesyl Diphosphate Synthase"/>
    <property type="match status" value="1"/>
</dbReference>
<dbReference type="Pfam" id="PF00348">
    <property type="entry name" value="polyprenyl_synt"/>
    <property type="match status" value="1"/>
</dbReference>
<dbReference type="InterPro" id="IPR033749">
    <property type="entry name" value="Polyprenyl_synt_CS"/>
</dbReference>
<dbReference type="SFLD" id="SFLDS00005">
    <property type="entry name" value="Isoprenoid_Synthase_Type_I"/>
    <property type="match status" value="1"/>
</dbReference>
<dbReference type="GO" id="GO:0043386">
    <property type="term" value="P:mycotoxin biosynthetic process"/>
    <property type="evidence" value="ECO:0007669"/>
    <property type="project" value="UniProtKB-ARBA"/>
</dbReference>
<dbReference type="SFLD" id="SFLDG01017">
    <property type="entry name" value="Polyprenyl_Transferase_Like"/>
    <property type="match status" value="1"/>
</dbReference>
<keyword evidence="3" id="KW-0479">Metal-binding</keyword>
<proteinExistence type="inferred from homology"/>
<evidence type="ECO:0000256" key="1">
    <source>
        <dbReference type="ARBA" id="ARBA00005179"/>
    </source>
</evidence>
<dbReference type="EMBL" id="HG793135">
    <property type="protein sequence ID" value="CRL19069.1"/>
    <property type="molecule type" value="Genomic_DNA"/>
</dbReference>
<evidence type="ECO:0000313" key="7">
    <source>
        <dbReference type="Proteomes" id="UP000053732"/>
    </source>
</evidence>
<dbReference type="PANTHER" id="PTHR12001:SF44">
    <property type="entry name" value="GERANYLGERANYL PYROPHOSPHATE SYNTHASE"/>
    <property type="match status" value="1"/>
</dbReference>
<accession>A0A0G4NYK7</accession>
<dbReference type="SUPFAM" id="SSF48576">
    <property type="entry name" value="Terpenoid synthases"/>
    <property type="match status" value="1"/>
</dbReference>
<evidence type="ECO:0000256" key="4">
    <source>
        <dbReference type="ARBA" id="ARBA00022842"/>
    </source>
</evidence>
<dbReference type="GO" id="GO:0008299">
    <property type="term" value="P:isoprenoid biosynthetic process"/>
    <property type="evidence" value="ECO:0007669"/>
    <property type="project" value="InterPro"/>
</dbReference>
<dbReference type="CDD" id="cd00685">
    <property type="entry name" value="Trans_IPPS_HT"/>
    <property type="match status" value="1"/>
</dbReference>
<comment type="similarity">
    <text evidence="5">Belongs to the FPP/GGPP synthase family.</text>
</comment>
<dbReference type="GO" id="GO:0046872">
    <property type="term" value="F:metal ion binding"/>
    <property type="evidence" value="ECO:0007669"/>
    <property type="project" value="UniProtKB-KW"/>
</dbReference>
<keyword evidence="7" id="KW-1185">Reference proteome</keyword>
<gene>
    <name evidence="6" type="ORF">PCAMFM013_S002g000939</name>
</gene>
<keyword evidence="4" id="KW-0460">Magnesium</keyword>
<dbReference type="PROSITE" id="PS00444">
    <property type="entry name" value="POLYPRENYL_SYNTHASE_2"/>
    <property type="match status" value="1"/>
</dbReference>
<evidence type="ECO:0000313" key="6">
    <source>
        <dbReference type="EMBL" id="CRL19069.1"/>
    </source>
</evidence>
<organism evidence="6 7">
    <name type="scientific">Penicillium camemberti (strain FM 013)</name>
    <dbReference type="NCBI Taxonomy" id="1429867"/>
    <lineage>
        <taxon>Eukaryota</taxon>
        <taxon>Fungi</taxon>
        <taxon>Dikarya</taxon>
        <taxon>Ascomycota</taxon>
        <taxon>Pezizomycotina</taxon>
        <taxon>Eurotiomycetes</taxon>
        <taxon>Eurotiomycetidae</taxon>
        <taxon>Eurotiales</taxon>
        <taxon>Aspergillaceae</taxon>
        <taxon>Penicillium</taxon>
    </lineage>
</organism>
<dbReference type="GO" id="GO:0004659">
    <property type="term" value="F:prenyltransferase activity"/>
    <property type="evidence" value="ECO:0007669"/>
    <property type="project" value="InterPro"/>
</dbReference>
<evidence type="ECO:0000256" key="5">
    <source>
        <dbReference type="RuleBase" id="RU004466"/>
    </source>
</evidence>
<dbReference type="InterPro" id="IPR000092">
    <property type="entry name" value="Polyprenyl_synt"/>
</dbReference>
<comment type="pathway">
    <text evidence="1">Secondary metabolite biosynthesis.</text>
</comment>